<sequence>MVSGRFEWGCTGCTCAVYGCTGVQAYESACTLYGSAVGWGV</sequence>
<evidence type="ECO:0000313" key="1">
    <source>
        <dbReference type="EMBL" id="ADD05046.1"/>
    </source>
</evidence>
<dbReference type="EMBL" id="CP001932">
    <property type="protein sequence ID" value="ADD05046.1"/>
    <property type="molecule type" value="Genomic_DNA"/>
</dbReference>
<evidence type="ECO:0000313" key="2">
    <source>
        <dbReference type="Proteomes" id="UP000001879"/>
    </source>
</evidence>
<reference evidence="2" key="1">
    <citation type="submission" date="2010-02" db="EMBL/GenBank/DDBJ databases">
        <title>Complete sequence of chromosome of Natrialba magadii ATCC 43099.</title>
        <authorList>
            <consortium name="US DOE Joint Genome Institute"/>
            <person name="Lucas S."/>
            <person name="Copeland A."/>
            <person name="Lapidus A."/>
            <person name="Cheng J.-F."/>
            <person name="Bruce D."/>
            <person name="Goodwin L."/>
            <person name="Pitluck S."/>
            <person name="Davenport K."/>
            <person name="Saunders E."/>
            <person name="Detter J.C."/>
            <person name="Han C."/>
            <person name="Tapia R."/>
            <person name="Land M."/>
            <person name="Hauser L."/>
            <person name="Kyrpides N."/>
            <person name="Mikhailova N."/>
            <person name="De Castro R.E."/>
            <person name="Maupin-Furlow J.A."/>
            <person name="Woyke T."/>
        </authorList>
    </citation>
    <scope>NUCLEOTIDE SEQUENCE [LARGE SCALE GENOMIC DNA]</scope>
    <source>
        <strain evidence="2">ATCC 43099 / DSM 3394 / CCM 3739 / CIP 104546 / IAM 13178 / JCM 8861 / NBRC 102185 / NCIMB 2190 / MS3</strain>
    </source>
</reference>
<dbReference type="AlphaFoldDB" id="D3STM9"/>
<dbReference type="Proteomes" id="UP000001879">
    <property type="component" value="Chromosome"/>
</dbReference>
<keyword evidence="2" id="KW-1185">Reference proteome</keyword>
<dbReference type="PaxDb" id="547559-Nmag_1468"/>
<proteinExistence type="predicted"/>
<dbReference type="PROSITE" id="PS51257">
    <property type="entry name" value="PROKAR_LIPOPROTEIN"/>
    <property type="match status" value="1"/>
</dbReference>
<name>D3STM9_NATMM</name>
<accession>D3STM9</accession>
<organism evidence="1 2">
    <name type="scientific">Natrialba magadii (strain ATCC 43099 / DSM 3394 / CCM 3739 / CIP 104546 / IAM 13178 / JCM 8861 / NBRC 102185 / NCIMB 2190 / MS3)</name>
    <name type="common">Natronobacterium magadii</name>
    <dbReference type="NCBI Taxonomy" id="547559"/>
    <lineage>
        <taxon>Archaea</taxon>
        <taxon>Methanobacteriati</taxon>
        <taxon>Methanobacteriota</taxon>
        <taxon>Stenosarchaea group</taxon>
        <taxon>Halobacteria</taxon>
        <taxon>Halobacteriales</taxon>
        <taxon>Natrialbaceae</taxon>
        <taxon>Natrialba</taxon>
    </lineage>
</organism>
<gene>
    <name evidence="1" type="ordered locus">Nmag_1468</name>
</gene>
<dbReference type="HOGENOM" id="CLU_3263897_0_0_2"/>
<dbReference type="KEGG" id="nmg:Nmag_1468"/>
<dbReference type="STRING" id="547559.Nmag_1468"/>
<protein>
    <submittedName>
        <fullName evidence="1">Uncharacterized protein</fullName>
    </submittedName>
</protein>
<reference evidence="1 2" key="2">
    <citation type="journal article" date="2012" name="BMC Genomics">
        <title>A comparative genomics perspective on the genetic content of the alkaliphilic haloarchaeon Natrialba magadii ATCC 43099T.</title>
        <authorList>
            <person name="Siddaramappa S."/>
            <person name="Challacombe J.F."/>
            <person name="Decastro R.E."/>
            <person name="Pfeiffer F."/>
            <person name="Sastre D.E."/>
            <person name="Gimenez M.I."/>
            <person name="Paggi R.A."/>
            <person name="Detter J.C."/>
            <person name="Davenport K.W."/>
            <person name="Goodwin L.A."/>
            <person name="Kyrpides N."/>
            <person name="Tapia R."/>
            <person name="Pitluck S."/>
            <person name="Lucas S."/>
            <person name="Woyke T."/>
            <person name="Maupin-Furlow J.A."/>
        </authorList>
    </citation>
    <scope>NUCLEOTIDE SEQUENCE [LARGE SCALE GENOMIC DNA]</scope>
    <source>
        <strain evidence="2">ATCC 43099 / DSM 3394 / CCM 3739 / CIP 104546 / IAM 13178 / JCM 8861 / NBRC 102185 / NCIMB 2190 / MS3</strain>
    </source>
</reference>